<dbReference type="AlphaFoldDB" id="A0AAP6MKI1"/>
<feature type="domain" description="Lipopolysaccharide assembly protein A" evidence="7">
    <location>
        <begin position="23"/>
        <end position="84"/>
    </location>
</feature>
<evidence type="ECO:0000256" key="1">
    <source>
        <dbReference type="ARBA" id="ARBA00022475"/>
    </source>
</evidence>
<name>A0AAP6MKI1_9GAMM</name>
<keyword evidence="1" id="KW-1003">Cell membrane</keyword>
<evidence type="ECO:0000256" key="2">
    <source>
        <dbReference type="ARBA" id="ARBA00022692"/>
    </source>
</evidence>
<protein>
    <submittedName>
        <fullName evidence="8">LapA family protein</fullName>
    </submittedName>
</protein>
<evidence type="ECO:0000256" key="5">
    <source>
        <dbReference type="SAM" id="Coils"/>
    </source>
</evidence>
<gene>
    <name evidence="8" type="ORF">VCB98_11270</name>
</gene>
<keyword evidence="4 6" id="KW-0472">Membrane</keyword>
<evidence type="ECO:0000313" key="8">
    <source>
        <dbReference type="EMBL" id="MEA5446399.1"/>
    </source>
</evidence>
<dbReference type="GO" id="GO:0005886">
    <property type="term" value="C:plasma membrane"/>
    <property type="evidence" value="ECO:0007669"/>
    <property type="project" value="InterPro"/>
</dbReference>
<organism evidence="8 9">
    <name type="scientific">Natronospira elongata</name>
    <dbReference type="NCBI Taxonomy" id="3110268"/>
    <lineage>
        <taxon>Bacteria</taxon>
        <taxon>Pseudomonadati</taxon>
        <taxon>Pseudomonadota</taxon>
        <taxon>Gammaproteobacteria</taxon>
        <taxon>Natronospirales</taxon>
        <taxon>Natronospiraceae</taxon>
        <taxon>Natronospira</taxon>
    </lineage>
</organism>
<comment type="caution">
    <text evidence="8">The sequence shown here is derived from an EMBL/GenBank/DDBJ whole genome shotgun (WGS) entry which is preliminary data.</text>
</comment>
<dbReference type="InterPro" id="IPR010445">
    <property type="entry name" value="LapA_dom"/>
</dbReference>
<dbReference type="Pfam" id="PF06305">
    <property type="entry name" value="LapA_dom"/>
    <property type="match status" value="1"/>
</dbReference>
<keyword evidence="2 6" id="KW-0812">Transmembrane</keyword>
<keyword evidence="3 6" id="KW-1133">Transmembrane helix</keyword>
<evidence type="ECO:0000256" key="4">
    <source>
        <dbReference type="ARBA" id="ARBA00023136"/>
    </source>
</evidence>
<reference evidence="8 9" key="1">
    <citation type="submission" date="2023-12" db="EMBL/GenBank/DDBJ databases">
        <title>Whole-genome sequencing of halo(alkali)philic microorganisms from hypersaline lakes.</title>
        <authorList>
            <person name="Sorokin D.Y."/>
            <person name="Merkel A.Y."/>
            <person name="Messina E."/>
            <person name="Yakimov M."/>
        </authorList>
    </citation>
    <scope>NUCLEOTIDE SEQUENCE [LARGE SCALE GENOMIC DNA]</scope>
    <source>
        <strain evidence="8 9">AB-CW1</strain>
    </source>
</reference>
<sequence length="96" mass="10812">MRFLRLTLLILLILVVVVLTWVNTASVELNYLIGSVELPLPIALWSSAFIGAILGFLASLGMIVRMKRDNARLKRAARLAETEVNNLRNLPIRNDR</sequence>
<keyword evidence="5" id="KW-0175">Coiled coil</keyword>
<proteinExistence type="predicted"/>
<dbReference type="PANTHER" id="PTHR41335:SF1">
    <property type="entry name" value="MEMBRANE PROTEIN"/>
    <property type="match status" value="1"/>
</dbReference>
<feature type="transmembrane region" description="Helical" evidence="6">
    <location>
        <begin position="40"/>
        <end position="64"/>
    </location>
</feature>
<keyword evidence="9" id="KW-1185">Reference proteome</keyword>
<dbReference type="PANTHER" id="PTHR41335">
    <property type="entry name" value="MEMBRANE PROTEIN-RELATED"/>
    <property type="match status" value="1"/>
</dbReference>
<dbReference type="Proteomes" id="UP001302316">
    <property type="component" value="Unassembled WGS sequence"/>
</dbReference>
<evidence type="ECO:0000256" key="3">
    <source>
        <dbReference type="ARBA" id="ARBA00022989"/>
    </source>
</evidence>
<dbReference type="RefSeq" id="WP_346052610.1">
    <property type="nucleotide sequence ID" value="NZ_JAYGII010000031.1"/>
</dbReference>
<evidence type="ECO:0000256" key="6">
    <source>
        <dbReference type="SAM" id="Phobius"/>
    </source>
</evidence>
<evidence type="ECO:0000313" key="9">
    <source>
        <dbReference type="Proteomes" id="UP001302316"/>
    </source>
</evidence>
<accession>A0AAP6MKI1</accession>
<feature type="coiled-coil region" evidence="5">
    <location>
        <begin position="63"/>
        <end position="90"/>
    </location>
</feature>
<dbReference type="EMBL" id="JAYGII010000031">
    <property type="protein sequence ID" value="MEA5446399.1"/>
    <property type="molecule type" value="Genomic_DNA"/>
</dbReference>
<evidence type="ECO:0000259" key="7">
    <source>
        <dbReference type="Pfam" id="PF06305"/>
    </source>
</evidence>